<evidence type="ECO:0000313" key="4">
    <source>
        <dbReference type="EMBL" id="CAJ0859101.1"/>
    </source>
</evidence>
<feature type="compositionally biased region" description="Pro residues" evidence="2">
    <location>
        <begin position="1"/>
        <end position="10"/>
    </location>
</feature>
<dbReference type="PROSITE" id="PS50110">
    <property type="entry name" value="RESPONSE_REGULATORY"/>
    <property type="match status" value="1"/>
</dbReference>
<dbReference type="EMBL" id="OY288114">
    <property type="protein sequence ID" value="CAJ0859101.1"/>
    <property type="molecule type" value="Genomic_DNA"/>
</dbReference>
<gene>
    <name evidence="4" type="ORF">AMST5_01177</name>
</gene>
<organism evidence="4">
    <name type="scientific">freshwater sediment metagenome</name>
    <dbReference type="NCBI Taxonomy" id="556182"/>
    <lineage>
        <taxon>unclassified sequences</taxon>
        <taxon>metagenomes</taxon>
        <taxon>ecological metagenomes</taxon>
    </lineage>
</organism>
<evidence type="ECO:0000256" key="1">
    <source>
        <dbReference type="ARBA" id="ARBA00022553"/>
    </source>
</evidence>
<accession>A0AA48LY23</accession>
<dbReference type="AlphaFoldDB" id="A0AA48LY23"/>
<feature type="region of interest" description="Disordered" evidence="2">
    <location>
        <begin position="1"/>
        <end position="24"/>
    </location>
</feature>
<protein>
    <recommendedName>
        <fullName evidence="3">Response regulatory domain-containing protein</fullName>
    </recommendedName>
</protein>
<dbReference type="SMART" id="SM00448">
    <property type="entry name" value="REC"/>
    <property type="match status" value="1"/>
</dbReference>
<dbReference type="InterPro" id="IPR001789">
    <property type="entry name" value="Sig_transdc_resp-reg_receiver"/>
</dbReference>
<reference evidence="4" key="1">
    <citation type="submission" date="2023-07" db="EMBL/GenBank/DDBJ databases">
        <authorList>
            <person name="Pelsma A.J. K."/>
        </authorList>
    </citation>
    <scope>NUCLEOTIDE SEQUENCE</scope>
</reference>
<dbReference type="SUPFAM" id="SSF52172">
    <property type="entry name" value="CheY-like"/>
    <property type="match status" value="1"/>
</dbReference>
<feature type="domain" description="Response regulatory" evidence="3">
    <location>
        <begin position="30"/>
        <end position="140"/>
    </location>
</feature>
<dbReference type="PANTHER" id="PTHR44591">
    <property type="entry name" value="STRESS RESPONSE REGULATOR PROTEIN 1"/>
    <property type="match status" value="1"/>
</dbReference>
<evidence type="ECO:0000259" key="3">
    <source>
        <dbReference type="PROSITE" id="PS50110"/>
    </source>
</evidence>
<dbReference type="Gene3D" id="3.40.50.2300">
    <property type="match status" value="1"/>
</dbReference>
<sequence>MSVSDAPPPRSGGASGDAPQRPGDPLLGRRVLIVEDDPFIALALEETLTDFGLVVAGAAMTVAQALELAQSATFDLALLDVNIGQEKIDPVADAIHSRGIPFVFTTGCGRAGLPEAYLQQAIVEKPFYVEEMLNALREQLAGSRHS</sequence>
<dbReference type="InterPro" id="IPR050595">
    <property type="entry name" value="Bact_response_regulator"/>
</dbReference>
<dbReference type="Pfam" id="PF00072">
    <property type="entry name" value="Response_reg"/>
    <property type="match status" value="1"/>
</dbReference>
<name>A0AA48LY23_9ZZZZ</name>
<proteinExistence type="predicted"/>
<evidence type="ECO:0000256" key="2">
    <source>
        <dbReference type="SAM" id="MobiDB-lite"/>
    </source>
</evidence>
<dbReference type="PANTHER" id="PTHR44591:SF24">
    <property type="entry name" value="PROTEIN-GLUTAMATE METHYLESTERASE_PROTEIN-GLUTAMINE GLUTAMINASE 1"/>
    <property type="match status" value="1"/>
</dbReference>
<dbReference type="InterPro" id="IPR011006">
    <property type="entry name" value="CheY-like_superfamily"/>
</dbReference>
<keyword evidence="1" id="KW-0597">Phosphoprotein</keyword>
<dbReference type="GO" id="GO:0000160">
    <property type="term" value="P:phosphorelay signal transduction system"/>
    <property type="evidence" value="ECO:0007669"/>
    <property type="project" value="InterPro"/>
</dbReference>